<protein>
    <submittedName>
        <fullName evidence="2">Uncharacterized protein</fullName>
    </submittedName>
</protein>
<proteinExistence type="predicted"/>
<gene>
    <name evidence="2" type="ORF">HYC85_027941</name>
</gene>
<comment type="caution">
    <text evidence="2">The sequence shown here is derived from an EMBL/GenBank/DDBJ whole genome shotgun (WGS) entry which is preliminary data.</text>
</comment>
<name>A0A7J7FTQ7_CAMSI</name>
<reference evidence="3" key="1">
    <citation type="journal article" date="2020" name="Nat. Commun.">
        <title>Genome assembly of wild tea tree DASZ reveals pedigree and selection history of tea varieties.</title>
        <authorList>
            <person name="Zhang W."/>
            <person name="Zhang Y."/>
            <person name="Qiu H."/>
            <person name="Guo Y."/>
            <person name="Wan H."/>
            <person name="Zhang X."/>
            <person name="Scossa F."/>
            <person name="Alseekh S."/>
            <person name="Zhang Q."/>
            <person name="Wang P."/>
            <person name="Xu L."/>
            <person name="Schmidt M.H."/>
            <person name="Jia X."/>
            <person name="Li D."/>
            <person name="Zhu A."/>
            <person name="Guo F."/>
            <person name="Chen W."/>
            <person name="Ni D."/>
            <person name="Usadel B."/>
            <person name="Fernie A.R."/>
            <person name="Wen W."/>
        </authorList>
    </citation>
    <scope>NUCLEOTIDE SEQUENCE [LARGE SCALE GENOMIC DNA]</scope>
    <source>
        <strain evidence="3">cv. G240</strain>
    </source>
</reference>
<reference evidence="2 3" key="2">
    <citation type="submission" date="2020-07" db="EMBL/GenBank/DDBJ databases">
        <title>Genome assembly of wild tea tree DASZ reveals pedigree and selection history of tea varieties.</title>
        <authorList>
            <person name="Zhang W."/>
        </authorList>
    </citation>
    <scope>NUCLEOTIDE SEQUENCE [LARGE SCALE GENOMIC DNA]</scope>
    <source>
        <strain evidence="3">cv. G240</strain>
        <tissue evidence="2">Leaf</tissue>
    </source>
</reference>
<evidence type="ECO:0000256" key="1">
    <source>
        <dbReference type="SAM" id="MobiDB-lite"/>
    </source>
</evidence>
<evidence type="ECO:0000313" key="2">
    <source>
        <dbReference type="EMBL" id="KAF5931770.1"/>
    </source>
</evidence>
<feature type="region of interest" description="Disordered" evidence="1">
    <location>
        <begin position="83"/>
        <end position="102"/>
    </location>
</feature>
<feature type="compositionally biased region" description="Polar residues" evidence="1">
    <location>
        <begin position="85"/>
        <end position="94"/>
    </location>
</feature>
<accession>A0A7J7FTQ7</accession>
<dbReference type="AlphaFoldDB" id="A0A7J7FTQ7"/>
<dbReference type="Proteomes" id="UP000593564">
    <property type="component" value="Unassembled WGS sequence"/>
</dbReference>
<organism evidence="2 3">
    <name type="scientific">Camellia sinensis</name>
    <name type="common">Tea plant</name>
    <name type="synonym">Thea sinensis</name>
    <dbReference type="NCBI Taxonomy" id="4442"/>
    <lineage>
        <taxon>Eukaryota</taxon>
        <taxon>Viridiplantae</taxon>
        <taxon>Streptophyta</taxon>
        <taxon>Embryophyta</taxon>
        <taxon>Tracheophyta</taxon>
        <taxon>Spermatophyta</taxon>
        <taxon>Magnoliopsida</taxon>
        <taxon>eudicotyledons</taxon>
        <taxon>Gunneridae</taxon>
        <taxon>Pentapetalae</taxon>
        <taxon>asterids</taxon>
        <taxon>Ericales</taxon>
        <taxon>Theaceae</taxon>
        <taxon>Camellia</taxon>
    </lineage>
</organism>
<dbReference type="EMBL" id="JACBKZ010000014">
    <property type="protein sequence ID" value="KAF5931770.1"/>
    <property type="molecule type" value="Genomic_DNA"/>
</dbReference>
<keyword evidence="3" id="KW-1185">Reference proteome</keyword>
<sequence length="102" mass="10869">MRTGLSGISAKPSSGQLTLVCGRPTCRANRYLGPTLPFLALDFSPDRLRDHGSLQLGQSTRCLNRAASFKAGPHNLAQHLFDPNLSGTTLSGPNLSGPIPYH</sequence>
<evidence type="ECO:0000313" key="3">
    <source>
        <dbReference type="Proteomes" id="UP000593564"/>
    </source>
</evidence>